<evidence type="ECO:0000313" key="2">
    <source>
        <dbReference type="Proteomes" id="UP000821865"/>
    </source>
</evidence>
<dbReference type="Proteomes" id="UP000821865">
    <property type="component" value="Chromosome 8"/>
</dbReference>
<dbReference type="EMBL" id="CM023477">
    <property type="protein sequence ID" value="KAH7937445.1"/>
    <property type="molecule type" value="Genomic_DNA"/>
</dbReference>
<evidence type="ECO:0000313" key="1">
    <source>
        <dbReference type="EMBL" id="KAH7937445.1"/>
    </source>
</evidence>
<accession>A0ACB8C9B8</accession>
<protein>
    <submittedName>
        <fullName evidence="1">Uncharacterized protein</fullName>
    </submittedName>
</protein>
<organism evidence="1 2">
    <name type="scientific">Dermacentor silvarum</name>
    <name type="common">Tick</name>
    <dbReference type="NCBI Taxonomy" id="543639"/>
    <lineage>
        <taxon>Eukaryota</taxon>
        <taxon>Metazoa</taxon>
        <taxon>Ecdysozoa</taxon>
        <taxon>Arthropoda</taxon>
        <taxon>Chelicerata</taxon>
        <taxon>Arachnida</taxon>
        <taxon>Acari</taxon>
        <taxon>Parasitiformes</taxon>
        <taxon>Ixodida</taxon>
        <taxon>Ixodoidea</taxon>
        <taxon>Ixodidae</taxon>
        <taxon>Rhipicephalinae</taxon>
        <taxon>Dermacentor</taxon>
    </lineage>
</organism>
<comment type="caution">
    <text evidence="1">The sequence shown here is derived from an EMBL/GenBank/DDBJ whole genome shotgun (WGS) entry which is preliminary data.</text>
</comment>
<sequence>MASQPKASPYTILQWNCRGIRNKKAEFSVWIAQDPVPDIILLQEANLSPLTLRGYRVFKQPTPPLSVSSVYWKPAPGDTDASWLAQIPNLTPHLCVIAVHTIVPAVHRLYKLLSEFIFHCSIRQTGPPATLYMRLNQPPRQTLPGSLRNLPVHGMSSQTPGAATISLSEYNSRH</sequence>
<gene>
    <name evidence="1" type="ORF">HPB49_012446</name>
</gene>
<keyword evidence="2" id="KW-1185">Reference proteome</keyword>
<reference evidence="1" key="1">
    <citation type="submission" date="2020-05" db="EMBL/GenBank/DDBJ databases">
        <title>Large-scale comparative analyses of tick genomes elucidate their genetic diversity and vector capacities.</title>
        <authorList>
            <person name="Jia N."/>
            <person name="Wang J."/>
            <person name="Shi W."/>
            <person name="Du L."/>
            <person name="Sun Y."/>
            <person name="Zhan W."/>
            <person name="Jiang J."/>
            <person name="Wang Q."/>
            <person name="Zhang B."/>
            <person name="Ji P."/>
            <person name="Sakyi L.B."/>
            <person name="Cui X."/>
            <person name="Yuan T."/>
            <person name="Jiang B."/>
            <person name="Yang W."/>
            <person name="Lam T.T.-Y."/>
            <person name="Chang Q."/>
            <person name="Ding S."/>
            <person name="Wang X."/>
            <person name="Zhu J."/>
            <person name="Ruan X."/>
            <person name="Zhao L."/>
            <person name="Wei J."/>
            <person name="Que T."/>
            <person name="Du C."/>
            <person name="Cheng J."/>
            <person name="Dai P."/>
            <person name="Han X."/>
            <person name="Huang E."/>
            <person name="Gao Y."/>
            <person name="Liu J."/>
            <person name="Shao H."/>
            <person name="Ye R."/>
            <person name="Li L."/>
            <person name="Wei W."/>
            <person name="Wang X."/>
            <person name="Wang C."/>
            <person name="Yang T."/>
            <person name="Huo Q."/>
            <person name="Li W."/>
            <person name="Guo W."/>
            <person name="Chen H."/>
            <person name="Zhou L."/>
            <person name="Ni X."/>
            <person name="Tian J."/>
            <person name="Zhou Y."/>
            <person name="Sheng Y."/>
            <person name="Liu T."/>
            <person name="Pan Y."/>
            <person name="Xia L."/>
            <person name="Li J."/>
            <person name="Zhao F."/>
            <person name="Cao W."/>
        </authorList>
    </citation>
    <scope>NUCLEOTIDE SEQUENCE</scope>
    <source>
        <strain evidence="1">Dsil-2018</strain>
    </source>
</reference>
<name>A0ACB8C9B8_DERSI</name>
<proteinExistence type="predicted"/>